<keyword evidence="1" id="KW-0472">Membrane</keyword>
<proteinExistence type="predicted"/>
<evidence type="ECO:0000313" key="2">
    <source>
        <dbReference type="EMBL" id="QBD83299.1"/>
    </source>
</evidence>
<dbReference type="AlphaFoldDB" id="A0A4P6K4W5"/>
<dbReference type="EMBL" id="CP035758">
    <property type="protein sequence ID" value="QBD83299.1"/>
    <property type="molecule type" value="Genomic_DNA"/>
</dbReference>
<protein>
    <submittedName>
        <fullName evidence="2">Uncharacterized protein</fullName>
    </submittedName>
</protein>
<reference evidence="2 3" key="1">
    <citation type="submission" date="2019-01" db="EMBL/GenBank/DDBJ databases">
        <title>Ktedonosporobacter rubrisoli SCAWS-G2.</title>
        <authorList>
            <person name="Huang Y."/>
            <person name="Yan B."/>
        </authorList>
    </citation>
    <scope>NUCLEOTIDE SEQUENCE [LARGE SCALE GENOMIC DNA]</scope>
    <source>
        <strain evidence="2 3">SCAWS-G2</strain>
    </source>
</reference>
<accession>A0A4P6K4W5</accession>
<evidence type="ECO:0000313" key="3">
    <source>
        <dbReference type="Proteomes" id="UP000290365"/>
    </source>
</evidence>
<dbReference type="RefSeq" id="WP_129894365.1">
    <property type="nucleotide sequence ID" value="NZ_CP035758.1"/>
</dbReference>
<dbReference type="Proteomes" id="UP000290365">
    <property type="component" value="Chromosome"/>
</dbReference>
<organism evidence="2 3">
    <name type="scientific">Ktedonosporobacter rubrisoli</name>
    <dbReference type="NCBI Taxonomy" id="2509675"/>
    <lineage>
        <taxon>Bacteria</taxon>
        <taxon>Bacillati</taxon>
        <taxon>Chloroflexota</taxon>
        <taxon>Ktedonobacteria</taxon>
        <taxon>Ktedonobacterales</taxon>
        <taxon>Ktedonosporobacteraceae</taxon>
        <taxon>Ktedonosporobacter</taxon>
    </lineage>
</organism>
<evidence type="ECO:0000256" key="1">
    <source>
        <dbReference type="SAM" id="Phobius"/>
    </source>
</evidence>
<feature type="transmembrane region" description="Helical" evidence="1">
    <location>
        <begin position="7"/>
        <end position="27"/>
    </location>
</feature>
<name>A0A4P6K4W5_KTERU</name>
<feature type="transmembrane region" description="Helical" evidence="1">
    <location>
        <begin position="64"/>
        <end position="85"/>
    </location>
</feature>
<keyword evidence="3" id="KW-1185">Reference proteome</keyword>
<feature type="transmembrane region" description="Helical" evidence="1">
    <location>
        <begin position="91"/>
        <end position="114"/>
    </location>
</feature>
<keyword evidence="1" id="KW-1133">Transmembrane helix</keyword>
<feature type="transmembrane region" description="Helical" evidence="1">
    <location>
        <begin position="33"/>
        <end position="52"/>
    </location>
</feature>
<sequence>MYTIRRWKLFFGFFTFILTLNAITLAVLKSHLIAIPIGLIAGLLIDSAYHFLRPSLARKEHFRILIALVPTIWLITYTIVLSVVYGSVWSMHMLVGSVVVTGMLAWLISGLMYLPPLPTAASLEEQ</sequence>
<gene>
    <name evidence="2" type="ORF">EPA93_48005</name>
</gene>
<dbReference type="KEGG" id="kbs:EPA93_48005"/>
<keyword evidence="1" id="KW-0812">Transmembrane</keyword>